<reference evidence="3 4" key="1">
    <citation type="submission" date="2019-12" db="EMBL/GenBank/DDBJ databases">
        <title>Chromosome-level assembly of the Caenorhabditis remanei genome.</title>
        <authorList>
            <person name="Teterina A.A."/>
            <person name="Willis J.H."/>
            <person name="Phillips P.C."/>
        </authorList>
    </citation>
    <scope>NUCLEOTIDE SEQUENCE [LARGE SCALE GENOMIC DNA]</scope>
    <source>
        <strain evidence="3 4">PX506</strain>
        <tissue evidence="3">Whole organism</tissue>
    </source>
</reference>
<keyword evidence="2" id="KW-1133">Transmembrane helix</keyword>
<organism evidence="3 4">
    <name type="scientific">Caenorhabditis remanei</name>
    <name type="common">Caenorhabditis vulgaris</name>
    <dbReference type="NCBI Taxonomy" id="31234"/>
    <lineage>
        <taxon>Eukaryota</taxon>
        <taxon>Metazoa</taxon>
        <taxon>Ecdysozoa</taxon>
        <taxon>Nematoda</taxon>
        <taxon>Chromadorea</taxon>
        <taxon>Rhabditida</taxon>
        <taxon>Rhabditina</taxon>
        <taxon>Rhabditomorpha</taxon>
        <taxon>Rhabditoidea</taxon>
        <taxon>Rhabditidae</taxon>
        <taxon>Peloderinae</taxon>
        <taxon>Caenorhabditis</taxon>
    </lineage>
</organism>
<dbReference type="PANTHER" id="PTHR21780">
    <property type="entry name" value="TRANSMEMBRANE PROTEIN 209"/>
    <property type="match status" value="1"/>
</dbReference>
<evidence type="ECO:0008006" key="5">
    <source>
        <dbReference type="Google" id="ProtNLM"/>
    </source>
</evidence>
<protein>
    <recommendedName>
        <fullName evidence="5">Transmembrane protein 209</fullName>
    </recommendedName>
</protein>
<dbReference type="KEGG" id="crq:GCK72_009430"/>
<sequence>MTADSLRERLRSRNADTSLLNTSQASNRSAFEDKQSPVCKSRYVNDNKRIETLRVATLEARIKWHVVLLTIFFVDHFILNSTLTSIIIFFGSFSSSVSYTVSLLIIMYSLIMIGSFSFEIKFPNALKDLVQSKSPKKTVASTPVSPSANDSQQILDTSVHSNDLSWVDSHRFGTPSFKSSQLQQSPSPNKTTSPFSHALVNTSISDTSGILDDSKGGWKSPAAYGKPTESIHTRKQLDVLLKSNKNDAPIDLNASQSFSSIWSVFDLGRNGTNNANNTYQLSEELTDETNANSSYRMKIGKNGRTEVKMVRRGKDGEIEEEDEDELNRLHKIMNAAKNTPEGKTGILKRSNSIDRAGIRSRRRSHGSPERTSGSENEMRYRTGELLTEEQQKRAEFLTRAWIRSTVILPLAEHIDKVNKLLDKEHANPPLRIGLSTVDALKLAAIERDALKSSDLPFLLPFLSVHNNQKYLVNRVKELSATQFMDVYKWNSGGCEPTDDVSQMSRLIRREWNDSLPTDGVLVFDLFLAYMDAQLNSNCLVGDNRLDQPFTSRFCVKSPRKPTSAQKSPYSFYLHMVTQSPPHFEVVHIDENGYAVKCNILRQNPNLFRAIAQFVHFVQQENHGYIDQTSIGPSGINMVVVLA</sequence>
<dbReference type="Pfam" id="PF09786">
    <property type="entry name" value="CytochromB561_N"/>
    <property type="match status" value="1"/>
</dbReference>
<proteinExistence type="predicted"/>
<comment type="caution">
    <text evidence="3">The sequence shown here is derived from an EMBL/GenBank/DDBJ whole genome shotgun (WGS) entry which is preliminary data.</text>
</comment>
<evidence type="ECO:0000256" key="1">
    <source>
        <dbReference type="SAM" id="MobiDB-lite"/>
    </source>
</evidence>
<evidence type="ECO:0000313" key="4">
    <source>
        <dbReference type="Proteomes" id="UP000483820"/>
    </source>
</evidence>
<feature type="region of interest" description="Disordered" evidence="1">
    <location>
        <begin position="333"/>
        <end position="381"/>
    </location>
</feature>
<dbReference type="GO" id="GO:0016020">
    <property type="term" value="C:membrane"/>
    <property type="evidence" value="ECO:0007669"/>
    <property type="project" value="TreeGrafter"/>
</dbReference>
<dbReference type="EMBL" id="WUAV01000003">
    <property type="protein sequence ID" value="KAF1761176.1"/>
    <property type="molecule type" value="Genomic_DNA"/>
</dbReference>
<dbReference type="PANTHER" id="PTHR21780:SF0">
    <property type="entry name" value="TRANSMEMBRANE PROTEIN 209"/>
    <property type="match status" value="1"/>
</dbReference>
<dbReference type="CTD" id="9814912"/>
<dbReference type="AlphaFoldDB" id="A0A6A5H2W6"/>
<keyword evidence="2" id="KW-0472">Membrane</keyword>
<evidence type="ECO:0000256" key="2">
    <source>
        <dbReference type="SAM" id="Phobius"/>
    </source>
</evidence>
<keyword evidence="2" id="KW-0812">Transmembrane</keyword>
<evidence type="ECO:0000313" key="3">
    <source>
        <dbReference type="EMBL" id="KAF1761176.1"/>
    </source>
</evidence>
<feature type="transmembrane region" description="Helical" evidence="2">
    <location>
        <begin position="97"/>
        <end position="118"/>
    </location>
</feature>
<accession>A0A6A5H2W6</accession>
<feature type="region of interest" description="Disordered" evidence="1">
    <location>
        <begin position="176"/>
        <end position="196"/>
    </location>
</feature>
<dbReference type="Proteomes" id="UP000483820">
    <property type="component" value="Chromosome III"/>
</dbReference>
<name>A0A6A5H2W6_CAERE</name>
<dbReference type="GeneID" id="9814912"/>
<dbReference type="InterPro" id="IPR019176">
    <property type="entry name" value="Cytochrome_B561-rel"/>
</dbReference>
<dbReference type="RefSeq" id="XP_003112966.2">
    <property type="nucleotide sequence ID" value="XM_003112918.2"/>
</dbReference>
<gene>
    <name evidence="3" type="ORF">GCK72_009430</name>
</gene>